<dbReference type="EMBL" id="KR029577">
    <property type="protein sequence ID" value="AKH45872.1"/>
    <property type="molecule type" value="Genomic_DNA"/>
</dbReference>
<protein>
    <submittedName>
        <fullName evidence="1">Uncharacterized protein</fullName>
    </submittedName>
</protein>
<accession>A0A0F7L335</accession>
<name>A0A0F7L335_9VIRU</name>
<organism evidence="1">
    <name type="scientific">uncultured marine virus</name>
    <dbReference type="NCBI Taxonomy" id="186617"/>
    <lineage>
        <taxon>Viruses</taxon>
        <taxon>environmental samples</taxon>
    </lineage>
</organism>
<reference evidence="1" key="1">
    <citation type="journal article" date="2015" name="Front. Microbiol.">
        <title>Combining genomic sequencing methods to explore viral diversity and reveal potential virus-host interactions.</title>
        <authorList>
            <person name="Chow C.E."/>
            <person name="Winget D.M."/>
            <person name="White R.A.III."/>
            <person name="Hallam S.J."/>
            <person name="Suttle C.A."/>
        </authorList>
    </citation>
    <scope>NUCLEOTIDE SEQUENCE</scope>
    <source>
        <strain evidence="1">Anoxic3_1</strain>
    </source>
</reference>
<sequence>MLECLVALLLEHTIQLRCSPCSCGLASATKRKQVVEILGEVWERGDVARSDDLGGCAPQRHSDLA</sequence>
<proteinExistence type="predicted"/>
<evidence type="ECO:0000313" key="1">
    <source>
        <dbReference type="EMBL" id="AKH45872.1"/>
    </source>
</evidence>
<reference evidence="1" key="2">
    <citation type="submission" date="2015-03" db="EMBL/GenBank/DDBJ databases">
        <authorList>
            <person name="Chow C.-E.T."/>
            <person name="Winget D.M."/>
            <person name="White R.A.III."/>
            <person name="Hallam S.J."/>
            <person name="Suttle C.A."/>
        </authorList>
    </citation>
    <scope>NUCLEOTIDE SEQUENCE</scope>
    <source>
        <strain evidence="1">Anoxic3_1</strain>
    </source>
</reference>